<dbReference type="InterPro" id="IPR037069">
    <property type="entry name" value="AcylCoA_DH/ox_N_sf"/>
</dbReference>
<keyword evidence="5" id="KW-0560">Oxidoreductase</keyword>
<dbReference type="InterPro" id="IPR052161">
    <property type="entry name" value="Mycobact_Acyl-CoA_DH"/>
</dbReference>
<protein>
    <submittedName>
        <fullName evidence="9">Alkylation response protein AidB-like acyl-CoA dehydrogenase</fullName>
    </submittedName>
</protein>
<dbReference type="InterPro" id="IPR006091">
    <property type="entry name" value="Acyl-CoA_Oxase/DH_mid-dom"/>
</dbReference>
<dbReference type="Gene3D" id="1.20.140.10">
    <property type="entry name" value="Butyryl-CoA Dehydrogenase, subunit A, domain 3"/>
    <property type="match status" value="2"/>
</dbReference>
<comment type="caution">
    <text evidence="9">The sequence shown here is derived from an EMBL/GenBank/DDBJ whole genome shotgun (WGS) entry which is preliminary data.</text>
</comment>
<dbReference type="EMBL" id="JACCAA010000001">
    <property type="protein sequence ID" value="NYG59926.1"/>
    <property type="molecule type" value="Genomic_DNA"/>
</dbReference>
<proteinExistence type="inferred from homology"/>
<dbReference type="PANTHER" id="PTHR43292">
    <property type="entry name" value="ACYL-COA DEHYDROGENASE"/>
    <property type="match status" value="1"/>
</dbReference>
<evidence type="ECO:0000259" key="6">
    <source>
        <dbReference type="Pfam" id="PF00441"/>
    </source>
</evidence>
<dbReference type="PANTHER" id="PTHR43292:SF4">
    <property type="entry name" value="ACYL-COA DEHYDROGENASE FADE34"/>
    <property type="match status" value="1"/>
</dbReference>
<dbReference type="GO" id="GO:0005886">
    <property type="term" value="C:plasma membrane"/>
    <property type="evidence" value="ECO:0007669"/>
    <property type="project" value="TreeGrafter"/>
</dbReference>
<evidence type="ECO:0000256" key="3">
    <source>
        <dbReference type="ARBA" id="ARBA00022630"/>
    </source>
</evidence>
<dbReference type="Pfam" id="PF02771">
    <property type="entry name" value="Acyl-CoA_dh_N"/>
    <property type="match status" value="2"/>
</dbReference>
<dbReference type="InterPro" id="IPR009100">
    <property type="entry name" value="AcylCoA_DH/oxidase_NM_dom_sf"/>
</dbReference>
<evidence type="ECO:0000256" key="5">
    <source>
        <dbReference type="ARBA" id="ARBA00023002"/>
    </source>
</evidence>
<dbReference type="InterPro" id="IPR013786">
    <property type="entry name" value="AcylCoA_DH/ox_N"/>
</dbReference>
<keyword evidence="4" id="KW-0274">FAD</keyword>
<dbReference type="Pfam" id="PF02770">
    <property type="entry name" value="Acyl-CoA_dh_M"/>
    <property type="match status" value="1"/>
</dbReference>
<dbReference type="GO" id="GO:0016627">
    <property type="term" value="F:oxidoreductase activity, acting on the CH-CH group of donors"/>
    <property type="evidence" value="ECO:0007669"/>
    <property type="project" value="InterPro"/>
</dbReference>
<dbReference type="Proteomes" id="UP000540656">
    <property type="component" value="Unassembled WGS sequence"/>
</dbReference>
<dbReference type="SUPFAM" id="SSF56645">
    <property type="entry name" value="Acyl-CoA dehydrogenase NM domain-like"/>
    <property type="match status" value="2"/>
</dbReference>
<dbReference type="RefSeq" id="WP_179502925.1">
    <property type="nucleotide sequence ID" value="NZ_JACCAA010000001.1"/>
</dbReference>
<feature type="domain" description="Acyl-CoA dehydrogenase/oxidase N-terminal" evidence="8">
    <location>
        <begin position="18"/>
        <end position="112"/>
    </location>
</feature>
<dbReference type="GO" id="GO:0050660">
    <property type="term" value="F:flavin adenine dinucleotide binding"/>
    <property type="evidence" value="ECO:0007669"/>
    <property type="project" value="InterPro"/>
</dbReference>
<comment type="similarity">
    <text evidence="2">Belongs to the acyl-CoA dehydrogenase family.</text>
</comment>
<feature type="domain" description="Acyl-CoA dehydrogenase/oxidase N-terminal" evidence="8">
    <location>
        <begin position="381"/>
        <end position="480"/>
    </location>
</feature>
<gene>
    <name evidence="9" type="ORF">BJ980_002849</name>
</gene>
<evidence type="ECO:0000256" key="1">
    <source>
        <dbReference type="ARBA" id="ARBA00001974"/>
    </source>
</evidence>
<feature type="domain" description="Acyl-CoA dehydrogenase/oxidase C-terminal" evidence="6">
    <location>
        <begin position="590"/>
        <end position="730"/>
    </location>
</feature>
<keyword evidence="3" id="KW-0285">Flavoprotein</keyword>
<feature type="domain" description="Acyl-CoA dehydrogenase/oxidase C-terminal" evidence="6">
    <location>
        <begin position="219"/>
        <end position="361"/>
    </location>
</feature>
<name>A0A7Y9S274_9ACTN</name>
<feature type="domain" description="Acyl-CoA oxidase/dehydrogenase middle" evidence="7">
    <location>
        <begin position="484"/>
        <end position="578"/>
    </location>
</feature>
<evidence type="ECO:0000313" key="9">
    <source>
        <dbReference type="EMBL" id="NYG59926.1"/>
    </source>
</evidence>
<organism evidence="9 10">
    <name type="scientific">Nocardioides daedukensis</name>
    <dbReference type="NCBI Taxonomy" id="634462"/>
    <lineage>
        <taxon>Bacteria</taxon>
        <taxon>Bacillati</taxon>
        <taxon>Actinomycetota</taxon>
        <taxon>Actinomycetes</taxon>
        <taxon>Propionibacteriales</taxon>
        <taxon>Nocardioidaceae</taxon>
        <taxon>Nocardioides</taxon>
    </lineage>
</organism>
<dbReference type="AlphaFoldDB" id="A0A7Y9S274"/>
<evidence type="ECO:0000259" key="8">
    <source>
        <dbReference type="Pfam" id="PF02771"/>
    </source>
</evidence>
<comment type="cofactor">
    <cofactor evidence="1">
        <name>FAD</name>
        <dbReference type="ChEBI" id="CHEBI:57692"/>
    </cofactor>
</comment>
<keyword evidence="10" id="KW-1185">Reference proteome</keyword>
<evidence type="ECO:0000256" key="2">
    <source>
        <dbReference type="ARBA" id="ARBA00009347"/>
    </source>
</evidence>
<dbReference type="FunFam" id="2.40.110.10:FF:000011">
    <property type="entry name" value="Acyl-CoA dehydrogenase FadE34"/>
    <property type="match status" value="1"/>
</dbReference>
<evidence type="ECO:0000313" key="10">
    <source>
        <dbReference type="Proteomes" id="UP000540656"/>
    </source>
</evidence>
<reference evidence="9 10" key="1">
    <citation type="submission" date="2020-07" db="EMBL/GenBank/DDBJ databases">
        <title>Sequencing the genomes of 1000 actinobacteria strains.</title>
        <authorList>
            <person name="Klenk H.-P."/>
        </authorList>
    </citation>
    <scope>NUCLEOTIDE SEQUENCE [LARGE SCALE GENOMIC DNA]</scope>
    <source>
        <strain evidence="9 10">DSM 23819</strain>
    </source>
</reference>
<sequence length="741" mass="78846">MSETSLTEKGLGAIGLGEDLEHLRDSVRGLLRRHISEDVVREAVEAKEELLPTWWPTLAQNGLLGLHLAEEHGGAGFGLNELAVVLEEAGRLLVPGPLVPTVLASAVLDAAGHTRFLAGLADGTSIGALDLSGERTALVGTPLADGALRVEGTSTAIIGGQLADLFLLPVATDGSTAWVVVERSQVEVVNEHSHDLTRRLATVRTNGLEVPRDDVLDIVAQRPLDLAAVVLGAESAGIADWATATAADYAGTREQFGRRIGQFQGVKHRVARMLVRTEQVRACAWDAARAADSARAAGPESVRQATLTAAMAAATSVPTTLVVVKELINTLGGIGYTWEHLAGFALRRALTSSILLGASDTWEVRVAELSLAGTRRPLSLELPPEAEEIRARISAELDPIQGSGDAVAQLANLGYTAPHFPAPWGKAADAVTQVVIAEELAKRDLVPHDMIIGNWAVPTLLAHGDESIQQRLVPPSLRGDITWCQMFSEPGAGSDLAALTTRAEKVDGGWRINGQKVWTSGAAGSDYAILLARTDREAAKHKGISYFVLDMTTPGIDIRPLRELTGGAHFNEVFLDDVFIPDEMLVGKPGEGWRLAITTLANERVHMTSNSATGTQELLFEHVDRSSPAQLARLGRLLADAQAGGLLGLRQTIRSISGLEPGAESSVAKLASAETIQATWQTLMEFQGADSLTVDPTERSATWWFLSSRALTIAGGTTDVQLNIIGERILGLPRDPAPERK</sequence>
<dbReference type="InterPro" id="IPR009075">
    <property type="entry name" value="AcylCo_DH/oxidase_C"/>
</dbReference>
<dbReference type="InterPro" id="IPR036250">
    <property type="entry name" value="AcylCo_DH-like_C"/>
</dbReference>
<evidence type="ECO:0000259" key="7">
    <source>
        <dbReference type="Pfam" id="PF02770"/>
    </source>
</evidence>
<dbReference type="Gene3D" id="1.10.540.10">
    <property type="entry name" value="Acyl-CoA dehydrogenase/oxidase, N-terminal domain"/>
    <property type="match status" value="2"/>
</dbReference>
<evidence type="ECO:0000256" key="4">
    <source>
        <dbReference type="ARBA" id="ARBA00022827"/>
    </source>
</evidence>
<dbReference type="Pfam" id="PF00441">
    <property type="entry name" value="Acyl-CoA_dh_1"/>
    <property type="match status" value="2"/>
</dbReference>
<dbReference type="SUPFAM" id="SSF47203">
    <property type="entry name" value="Acyl-CoA dehydrogenase C-terminal domain-like"/>
    <property type="match status" value="2"/>
</dbReference>
<dbReference type="Gene3D" id="2.40.110.10">
    <property type="entry name" value="Butyryl-CoA Dehydrogenase, subunit A, domain 2"/>
    <property type="match status" value="1"/>
</dbReference>
<accession>A0A7Y9S274</accession>
<dbReference type="InterPro" id="IPR046373">
    <property type="entry name" value="Acyl-CoA_Oxase/DH_mid-dom_sf"/>
</dbReference>